<dbReference type="Proteomes" id="UP000553766">
    <property type="component" value="Unassembled WGS sequence"/>
</dbReference>
<accession>A0A840WSD8</accession>
<dbReference type="AlphaFoldDB" id="A0A840WSD8"/>
<keyword evidence="2" id="KW-1185">Reference proteome</keyword>
<dbReference type="EMBL" id="JACIJS010000007">
    <property type="protein sequence ID" value="MBB5516582.1"/>
    <property type="molecule type" value="Genomic_DNA"/>
</dbReference>
<comment type="caution">
    <text evidence="1">The sequence shown here is derived from an EMBL/GenBank/DDBJ whole genome shotgun (WGS) entry which is preliminary data.</text>
</comment>
<gene>
    <name evidence="1" type="ORF">FHS89_002613</name>
</gene>
<organism evidence="1 2">
    <name type="scientific">Rubricella aquisinus</name>
    <dbReference type="NCBI Taxonomy" id="2028108"/>
    <lineage>
        <taxon>Bacteria</taxon>
        <taxon>Pseudomonadati</taxon>
        <taxon>Pseudomonadota</taxon>
        <taxon>Alphaproteobacteria</taxon>
        <taxon>Rhodobacterales</taxon>
        <taxon>Paracoccaceae</taxon>
        <taxon>Rubricella</taxon>
    </lineage>
</organism>
<evidence type="ECO:0000313" key="1">
    <source>
        <dbReference type="EMBL" id="MBB5516582.1"/>
    </source>
</evidence>
<dbReference type="RefSeq" id="WP_184012317.1">
    <property type="nucleotide sequence ID" value="NZ_JACIJS010000007.1"/>
</dbReference>
<evidence type="ECO:0000313" key="2">
    <source>
        <dbReference type="Proteomes" id="UP000553766"/>
    </source>
</evidence>
<evidence type="ECO:0008006" key="3">
    <source>
        <dbReference type="Google" id="ProtNLM"/>
    </source>
</evidence>
<reference evidence="1 2" key="1">
    <citation type="submission" date="2020-08" db="EMBL/GenBank/DDBJ databases">
        <title>Genomic Encyclopedia of Type Strains, Phase IV (KMG-IV): sequencing the most valuable type-strain genomes for metagenomic binning, comparative biology and taxonomic classification.</title>
        <authorList>
            <person name="Goeker M."/>
        </authorList>
    </citation>
    <scope>NUCLEOTIDE SEQUENCE [LARGE SCALE GENOMIC DNA]</scope>
    <source>
        <strain evidence="1 2">DSM 103377</strain>
    </source>
</reference>
<proteinExistence type="predicted"/>
<dbReference type="InterPro" id="IPR021335">
    <property type="entry name" value="DUF2948"/>
</dbReference>
<name>A0A840WSD8_9RHOB</name>
<dbReference type="Pfam" id="PF11164">
    <property type="entry name" value="DUF2948"/>
    <property type="match status" value="1"/>
</dbReference>
<protein>
    <recommendedName>
        <fullName evidence="3">DUF2948 family protein</fullName>
    </recommendedName>
</protein>
<sequence length="157" mass="16996">MTDATFEDGAERPVRLIAAEADDLKVISALVQDAVLTGGDITWSRKRRQFALLINRFRWEDRDAAARMNRPVERVRAMLVIDDALAVRAAGITPGEKDVVLSLLSIEHTGGEDGSATLTLIFAGDGEIAIDVEAINLTLADVTKPYRAPSGKTPSHD</sequence>